<dbReference type="AlphaFoldDB" id="A0A679JF40"/>
<gene>
    <name evidence="2" type="ORF">MBUL_04126</name>
</gene>
<dbReference type="EMBL" id="LR743504">
    <property type="protein sequence ID" value="CAA2107366.1"/>
    <property type="molecule type" value="Genomic_DNA"/>
</dbReference>
<keyword evidence="1" id="KW-0732">Signal</keyword>
<feature type="signal peptide" evidence="1">
    <location>
        <begin position="1"/>
        <end position="27"/>
    </location>
</feature>
<evidence type="ECO:0000313" key="2">
    <source>
        <dbReference type="EMBL" id="CAA2107366.1"/>
    </source>
</evidence>
<name>A0A679JF40_9HYPH</name>
<organism evidence="2">
    <name type="scientific">Methylobacterium bullatum</name>
    <dbReference type="NCBI Taxonomy" id="570505"/>
    <lineage>
        <taxon>Bacteria</taxon>
        <taxon>Pseudomonadati</taxon>
        <taxon>Pseudomonadota</taxon>
        <taxon>Alphaproteobacteria</taxon>
        <taxon>Hyphomicrobiales</taxon>
        <taxon>Methylobacteriaceae</taxon>
        <taxon>Methylobacterium</taxon>
    </lineage>
</organism>
<accession>A0A679JF40</accession>
<reference evidence="2" key="1">
    <citation type="submission" date="2019-12" db="EMBL/GenBank/DDBJ databases">
        <authorList>
            <person name="Cremers G."/>
        </authorList>
    </citation>
    <scope>NUCLEOTIDE SEQUENCE</scope>
    <source>
        <strain evidence="2">Mbul1</strain>
    </source>
</reference>
<feature type="chain" id="PRO_5025440973" evidence="1">
    <location>
        <begin position="28"/>
        <end position="101"/>
    </location>
</feature>
<protein>
    <submittedName>
        <fullName evidence="2">Uncharacterized protein</fullName>
    </submittedName>
</protein>
<proteinExistence type="predicted"/>
<sequence>MNVLRKLLLAALLALGFAALAPQGASAAPIGPVSALQSEAAPAVAEKAQYYYRRPYYRRPFYRRPYYARPYYRRPYFAPRPFYRRPYYAPRRFYGPRRFYY</sequence>
<evidence type="ECO:0000256" key="1">
    <source>
        <dbReference type="SAM" id="SignalP"/>
    </source>
</evidence>